<feature type="domain" description="Protein kinase" evidence="9">
    <location>
        <begin position="18"/>
        <end position="346"/>
    </location>
</feature>
<dbReference type="CDD" id="cd14019">
    <property type="entry name" value="STKc_Cdc7"/>
    <property type="match status" value="1"/>
</dbReference>
<dbReference type="InterPro" id="IPR008271">
    <property type="entry name" value="Ser/Thr_kinase_AS"/>
</dbReference>
<name>A0A059F2U8_9MICR</name>
<evidence type="ECO:0000256" key="2">
    <source>
        <dbReference type="ARBA" id="ARBA00022527"/>
    </source>
</evidence>
<sequence>MEITEQETALISFLEFRYKILKKIGEGAFSTVFLVEDILEKEYNKNLYVVKAITRTTAPNRIIEELKFLKELEGKNNVIPILGCHRMEDQVCAIFPYFEGIDFREFLRNVKLEEIKDYIYNLLLALKHCHAHKIIHRDIKPSNFLYNPSLKKGLLIDFGLAQREKEEKRREIIFEDKSNIKTPSLLFFNSSISRIVPPPGYYIEDGRPQMKAHRAGTRGYRAPEVLFRSLRQSCKIDIWSAGVIFLILCTKQYPFFNSIDELDGLGEIATIFGHEAMRKVAKYYERIYKSNLTTVPNDSIPFERIITSLNPELNLCEDGYDLLYKMLELNGDKRISAEEALNHPFFINYKTM</sequence>
<dbReference type="PANTHER" id="PTHR44167">
    <property type="entry name" value="OVARIAN-SPECIFIC SERINE/THREONINE-PROTEIN KINASE LOK-RELATED"/>
    <property type="match status" value="1"/>
</dbReference>
<dbReference type="InterPro" id="IPR011009">
    <property type="entry name" value="Kinase-like_dom_sf"/>
</dbReference>
<proteinExistence type="inferred from homology"/>
<dbReference type="HOGENOM" id="CLU_000288_118_2_1"/>
<evidence type="ECO:0000256" key="8">
    <source>
        <dbReference type="RuleBase" id="RU000304"/>
    </source>
</evidence>
<dbReference type="InterPro" id="IPR017441">
    <property type="entry name" value="Protein_kinase_ATP_BS"/>
</dbReference>
<dbReference type="GO" id="GO:0044773">
    <property type="term" value="P:mitotic DNA damage checkpoint signaling"/>
    <property type="evidence" value="ECO:0007669"/>
    <property type="project" value="TreeGrafter"/>
</dbReference>
<evidence type="ECO:0000313" key="10">
    <source>
        <dbReference type="EMBL" id="KCZ81563.1"/>
    </source>
</evidence>
<gene>
    <name evidence="10" type="ORF">H312_01016</name>
</gene>
<evidence type="ECO:0000256" key="3">
    <source>
        <dbReference type="ARBA" id="ARBA00022679"/>
    </source>
</evidence>
<dbReference type="PROSITE" id="PS00108">
    <property type="entry name" value="PROTEIN_KINASE_ST"/>
    <property type="match status" value="1"/>
</dbReference>
<evidence type="ECO:0000259" key="9">
    <source>
        <dbReference type="PROSITE" id="PS50011"/>
    </source>
</evidence>
<dbReference type="AlphaFoldDB" id="A0A059F2U8"/>
<dbReference type="OrthoDB" id="10020333at2759"/>
<evidence type="ECO:0000256" key="5">
    <source>
        <dbReference type="ARBA" id="ARBA00022777"/>
    </source>
</evidence>
<dbReference type="GO" id="GO:0005634">
    <property type="term" value="C:nucleus"/>
    <property type="evidence" value="ECO:0007669"/>
    <property type="project" value="TreeGrafter"/>
</dbReference>
<evidence type="ECO:0000256" key="6">
    <source>
        <dbReference type="ARBA" id="ARBA00022840"/>
    </source>
</evidence>
<comment type="similarity">
    <text evidence="8">Belongs to the protein kinase superfamily.</text>
</comment>
<dbReference type="PROSITE" id="PS50011">
    <property type="entry name" value="PROTEIN_KINASE_DOM"/>
    <property type="match status" value="1"/>
</dbReference>
<keyword evidence="2 8" id="KW-0723">Serine/threonine-protein kinase</keyword>
<organism evidence="10 11">
    <name type="scientific">Anncaliia algerae PRA339</name>
    <dbReference type="NCBI Taxonomy" id="1288291"/>
    <lineage>
        <taxon>Eukaryota</taxon>
        <taxon>Fungi</taxon>
        <taxon>Fungi incertae sedis</taxon>
        <taxon>Microsporidia</taxon>
        <taxon>Tubulinosematoidea</taxon>
        <taxon>Tubulinosematidae</taxon>
        <taxon>Anncaliia</taxon>
    </lineage>
</organism>
<dbReference type="SMART" id="SM00220">
    <property type="entry name" value="S_TKc"/>
    <property type="match status" value="1"/>
</dbReference>
<keyword evidence="11" id="KW-1185">Reference proteome</keyword>
<dbReference type="PROSITE" id="PS00107">
    <property type="entry name" value="PROTEIN_KINASE_ATP"/>
    <property type="match status" value="1"/>
</dbReference>
<dbReference type="GO" id="GO:0004674">
    <property type="term" value="F:protein serine/threonine kinase activity"/>
    <property type="evidence" value="ECO:0007669"/>
    <property type="project" value="UniProtKB-KW"/>
</dbReference>
<dbReference type="EMBL" id="KK365140">
    <property type="protein sequence ID" value="KCZ81563.1"/>
    <property type="molecule type" value="Genomic_DNA"/>
</dbReference>
<reference evidence="11" key="1">
    <citation type="submission" date="2013-02" db="EMBL/GenBank/DDBJ databases">
        <authorList>
            <consortium name="The Broad Institute Genome Sequencing Platform"/>
            <person name="Cuomo C."/>
            <person name="Becnel J."/>
            <person name="Sanscrainte N."/>
            <person name="Walker B."/>
            <person name="Young S.K."/>
            <person name="Zeng Q."/>
            <person name="Gargeya S."/>
            <person name="Fitzgerald M."/>
            <person name="Haas B."/>
            <person name="Abouelleil A."/>
            <person name="Alvarado L."/>
            <person name="Arachchi H.M."/>
            <person name="Berlin A.M."/>
            <person name="Chapman S.B."/>
            <person name="Dewar J."/>
            <person name="Goldberg J."/>
            <person name="Griggs A."/>
            <person name="Gujja S."/>
            <person name="Hansen M."/>
            <person name="Howarth C."/>
            <person name="Imamovic A."/>
            <person name="Larimer J."/>
            <person name="McCowan C."/>
            <person name="Murphy C."/>
            <person name="Neiman D."/>
            <person name="Pearson M."/>
            <person name="Priest M."/>
            <person name="Roberts A."/>
            <person name="Saif S."/>
            <person name="Shea T."/>
            <person name="Sisk P."/>
            <person name="Sykes S."/>
            <person name="Wortman J."/>
            <person name="Nusbaum C."/>
            <person name="Birren B."/>
        </authorList>
    </citation>
    <scope>NUCLEOTIDE SEQUENCE [LARGE SCALE GENOMIC DNA]</scope>
    <source>
        <strain evidence="11">PRA339</strain>
    </source>
</reference>
<keyword evidence="3" id="KW-0808">Transferase</keyword>
<keyword evidence="5 10" id="KW-0418">Kinase</keyword>
<keyword evidence="6 7" id="KW-0067">ATP-binding</keyword>
<dbReference type="PANTHER" id="PTHR44167:SF23">
    <property type="entry name" value="CDC7 KINASE, ISOFORM A-RELATED"/>
    <property type="match status" value="1"/>
</dbReference>
<dbReference type="Gene3D" id="3.30.200.20">
    <property type="entry name" value="Phosphorylase Kinase, domain 1"/>
    <property type="match status" value="1"/>
</dbReference>
<keyword evidence="4 7" id="KW-0547">Nucleotide-binding</keyword>
<dbReference type="InterPro" id="IPR000719">
    <property type="entry name" value="Prot_kinase_dom"/>
</dbReference>
<evidence type="ECO:0000256" key="4">
    <source>
        <dbReference type="ARBA" id="ARBA00022741"/>
    </source>
</evidence>
<accession>A0A059F2U8</accession>
<dbReference type="EC" id="2.7.11.1" evidence="1"/>
<dbReference type="SUPFAM" id="SSF56112">
    <property type="entry name" value="Protein kinase-like (PK-like)"/>
    <property type="match status" value="1"/>
</dbReference>
<protein>
    <recommendedName>
        <fullName evidence="1">non-specific serine/threonine protein kinase</fullName>
        <ecNumber evidence="1">2.7.11.1</ecNumber>
    </recommendedName>
</protein>
<reference evidence="10 11" key="2">
    <citation type="submission" date="2014-03" db="EMBL/GenBank/DDBJ databases">
        <title>The Genome Sequence of Anncaliia algerae insect isolate PRA339.</title>
        <authorList>
            <consortium name="The Broad Institute Genome Sequencing Platform"/>
            <consortium name="The Broad Institute Genome Sequencing Center for Infectious Disease"/>
            <person name="Cuomo C."/>
            <person name="Becnel J."/>
            <person name="Sanscrainte N."/>
            <person name="Walker B."/>
            <person name="Young S.K."/>
            <person name="Zeng Q."/>
            <person name="Gargeya S."/>
            <person name="Fitzgerald M."/>
            <person name="Haas B."/>
            <person name="Abouelleil A."/>
            <person name="Alvarado L."/>
            <person name="Arachchi H.M."/>
            <person name="Berlin A.M."/>
            <person name="Chapman S.B."/>
            <person name="Dewar J."/>
            <person name="Goldberg J."/>
            <person name="Griggs A."/>
            <person name="Gujja S."/>
            <person name="Hansen M."/>
            <person name="Howarth C."/>
            <person name="Imamovic A."/>
            <person name="Larimer J."/>
            <person name="McCowan C."/>
            <person name="Murphy C."/>
            <person name="Neiman D."/>
            <person name="Pearson M."/>
            <person name="Priest M."/>
            <person name="Roberts A."/>
            <person name="Saif S."/>
            <person name="Shea T."/>
            <person name="Sisk P."/>
            <person name="Sykes S."/>
            <person name="Wortman J."/>
            <person name="Nusbaum C."/>
            <person name="Birren B."/>
        </authorList>
    </citation>
    <scope>NUCLEOTIDE SEQUENCE [LARGE SCALE GENOMIC DNA]</scope>
    <source>
        <strain evidence="10 11">PRA339</strain>
    </source>
</reference>
<feature type="binding site" evidence="7">
    <location>
        <position position="51"/>
    </location>
    <ligand>
        <name>ATP</name>
        <dbReference type="ChEBI" id="CHEBI:30616"/>
    </ligand>
</feature>
<evidence type="ECO:0000256" key="1">
    <source>
        <dbReference type="ARBA" id="ARBA00012513"/>
    </source>
</evidence>
<dbReference type="GO" id="GO:0005524">
    <property type="term" value="F:ATP binding"/>
    <property type="evidence" value="ECO:0007669"/>
    <property type="project" value="UniProtKB-UniRule"/>
</dbReference>
<evidence type="ECO:0000313" key="11">
    <source>
        <dbReference type="Proteomes" id="UP000030655"/>
    </source>
</evidence>
<dbReference type="STRING" id="1288291.A0A059F2U8"/>
<dbReference type="Gene3D" id="1.10.510.10">
    <property type="entry name" value="Transferase(Phosphotransferase) domain 1"/>
    <property type="match status" value="1"/>
</dbReference>
<evidence type="ECO:0000256" key="7">
    <source>
        <dbReference type="PROSITE-ProRule" id="PRU10141"/>
    </source>
</evidence>
<dbReference type="Pfam" id="PF00069">
    <property type="entry name" value="Pkinase"/>
    <property type="match status" value="2"/>
</dbReference>
<dbReference type="VEuPathDB" id="MicrosporidiaDB:H312_01016"/>
<dbReference type="Proteomes" id="UP000030655">
    <property type="component" value="Unassembled WGS sequence"/>
</dbReference>